<keyword evidence="9" id="KW-0862">Zinc</keyword>
<evidence type="ECO:0000259" key="14">
    <source>
        <dbReference type="Pfam" id="PF02163"/>
    </source>
</evidence>
<dbReference type="GO" id="GO:0008233">
    <property type="term" value="F:peptidase activity"/>
    <property type="evidence" value="ECO:0007669"/>
    <property type="project" value="UniProtKB-KW"/>
</dbReference>
<comment type="similarity">
    <text evidence="3">Belongs to the peptidase M50B family.</text>
</comment>
<accession>A0ABX8B308</accession>
<keyword evidence="16" id="KW-1185">Reference proteome</keyword>
<dbReference type="PANTHER" id="PTHR35864">
    <property type="entry name" value="ZINC METALLOPROTEASE MJ0611-RELATED"/>
    <property type="match status" value="1"/>
</dbReference>
<evidence type="ECO:0000256" key="12">
    <source>
        <dbReference type="ARBA" id="ARBA00023136"/>
    </source>
</evidence>
<evidence type="ECO:0000256" key="10">
    <source>
        <dbReference type="ARBA" id="ARBA00022989"/>
    </source>
</evidence>
<evidence type="ECO:0000256" key="8">
    <source>
        <dbReference type="ARBA" id="ARBA00022801"/>
    </source>
</evidence>
<evidence type="ECO:0000313" key="15">
    <source>
        <dbReference type="EMBL" id="QUV95363.1"/>
    </source>
</evidence>
<organism evidence="15 16">
    <name type="scientific">Chloracidobacterium sp. N</name>
    <dbReference type="NCBI Taxonomy" id="2821540"/>
    <lineage>
        <taxon>Bacteria</taxon>
        <taxon>Pseudomonadati</taxon>
        <taxon>Acidobacteriota</taxon>
        <taxon>Terriglobia</taxon>
        <taxon>Terriglobales</taxon>
        <taxon>Acidobacteriaceae</taxon>
        <taxon>Chloracidobacterium</taxon>
        <taxon>Chloracidobacterium aggregatum</taxon>
    </lineage>
</organism>
<gene>
    <name evidence="15" type="ORF">J8C05_15250</name>
</gene>
<evidence type="ECO:0000256" key="13">
    <source>
        <dbReference type="SAM" id="Phobius"/>
    </source>
</evidence>
<dbReference type="InterPro" id="IPR044537">
    <property type="entry name" value="Rip2-like"/>
</dbReference>
<dbReference type="InterPro" id="IPR052348">
    <property type="entry name" value="Metallopeptidase_M50B"/>
</dbReference>
<evidence type="ECO:0000256" key="5">
    <source>
        <dbReference type="ARBA" id="ARBA00022670"/>
    </source>
</evidence>
<evidence type="ECO:0000256" key="3">
    <source>
        <dbReference type="ARBA" id="ARBA00007931"/>
    </source>
</evidence>
<keyword evidence="4" id="KW-1003">Cell membrane</keyword>
<proteinExistence type="inferred from homology"/>
<feature type="transmembrane region" description="Helical" evidence="13">
    <location>
        <begin position="144"/>
        <end position="168"/>
    </location>
</feature>
<evidence type="ECO:0000256" key="7">
    <source>
        <dbReference type="ARBA" id="ARBA00022723"/>
    </source>
</evidence>
<dbReference type="InterPro" id="IPR008915">
    <property type="entry name" value="Peptidase_M50"/>
</dbReference>
<keyword evidence="7" id="KW-0479">Metal-binding</keyword>
<protein>
    <submittedName>
        <fullName evidence="15">Site-2 protease family protein</fullName>
    </submittedName>
</protein>
<evidence type="ECO:0000256" key="4">
    <source>
        <dbReference type="ARBA" id="ARBA00022475"/>
    </source>
</evidence>
<dbReference type="GO" id="GO:0006508">
    <property type="term" value="P:proteolysis"/>
    <property type="evidence" value="ECO:0007669"/>
    <property type="project" value="UniProtKB-KW"/>
</dbReference>
<keyword evidence="6 13" id="KW-0812">Transmembrane</keyword>
<feature type="transmembrane region" description="Helical" evidence="13">
    <location>
        <begin position="203"/>
        <end position="233"/>
    </location>
</feature>
<evidence type="ECO:0000256" key="9">
    <source>
        <dbReference type="ARBA" id="ARBA00022833"/>
    </source>
</evidence>
<name>A0ABX8B308_9BACT</name>
<comment type="subcellular location">
    <subcellularLocation>
        <location evidence="2">Cell membrane</location>
        <topology evidence="2">Multi-pass membrane protein</topology>
    </subcellularLocation>
</comment>
<dbReference type="CDD" id="cd06158">
    <property type="entry name" value="S2P-M50_like_1"/>
    <property type="match status" value="1"/>
</dbReference>
<sequence>MQGIHLGNIVLGFVAFLFSLCVHEFAHAWTTERFGDDTGRYQGRITLDPRAHIDPIGSILFPLLGLVGGGFIFGWAKPVEVNPSRWKNKVVANIVVSAAGPISNLLLALGAVLLLKLLVVTGGIGRGDVLGMFSGRELADPQALLGLAEPVLIFLRMMIIINLLLAVFNMLPIPPLDGSHILSSLLSVVSVPLMEAYESLRPYGFFIIILASLTGLLAQVYLPLMRFFLVLLFSLL</sequence>
<dbReference type="Proteomes" id="UP000677668">
    <property type="component" value="Chromosome 2"/>
</dbReference>
<dbReference type="Pfam" id="PF02163">
    <property type="entry name" value="Peptidase_M50"/>
    <property type="match status" value="1"/>
</dbReference>
<feature type="domain" description="Peptidase M50" evidence="14">
    <location>
        <begin position="13"/>
        <end position="209"/>
    </location>
</feature>
<comment type="cofactor">
    <cofactor evidence="1">
        <name>Zn(2+)</name>
        <dbReference type="ChEBI" id="CHEBI:29105"/>
    </cofactor>
</comment>
<dbReference type="EMBL" id="CP072643">
    <property type="protein sequence ID" value="QUV95363.1"/>
    <property type="molecule type" value="Genomic_DNA"/>
</dbReference>
<feature type="transmembrane region" description="Helical" evidence="13">
    <location>
        <begin position="94"/>
        <end position="124"/>
    </location>
</feature>
<evidence type="ECO:0000256" key="6">
    <source>
        <dbReference type="ARBA" id="ARBA00022692"/>
    </source>
</evidence>
<keyword evidence="10 13" id="KW-1133">Transmembrane helix</keyword>
<reference evidence="15 16" key="1">
    <citation type="submission" date="2021-03" db="EMBL/GenBank/DDBJ databases">
        <title>Genomic and phenotypic characterization of Chloracidobacterium isolates provides evidence for multiple species.</title>
        <authorList>
            <person name="Saini M.K."/>
            <person name="Costas A.M.G."/>
            <person name="Tank M."/>
            <person name="Bryant D.A."/>
        </authorList>
    </citation>
    <scope>NUCLEOTIDE SEQUENCE [LARGE SCALE GENOMIC DNA]</scope>
    <source>
        <strain evidence="15 16">N</strain>
    </source>
</reference>
<feature type="transmembrane region" description="Helical" evidence="13">
    <location>
        <begin position="52"/>
        <end position="73"/>
    </location>
</feature>
<dbReference type="PANTHER" id="PTHR35864:SF1">
    <property type="entry name" value="ZINC METALLOPROTEASE YWHC-RELATED"/>
    <property type="match status" value="1"/>
</dbReference>
<evidence type="ECO:0000256" key="2">
    <source>
        <dbReference type="ARBA" id="ARBA00004651"/>
    </source>
</evidence>
<keyword evidence="11" id="KW-0482">Metalloprotease</keyword>
<keyword evidence="5 15" id="KW-0645">Protease</keyword>
<keyword evidence="8" id="KW-0378">Hydrolase</keyword>
<evidence type="ECO:0000256" key="11">
    <source>
        <dbReference type="ARBA" id="ARBA00023049"/>
    </source>
</evidence>
<evidence type="ECO:0000313" key="16">
    <source>
        <dbReference type="Proteomes" id="UP000677668"/>
    </source>
</evidence>
<evidence type="ECO:0000256" key="1">
    <source>
        <dbReference type="ARBA" id="ARBA00001947"/>
    </source>
</evidence>
<keyword evidence="12 13" id="KW-0472">Membrane</keyword>
<dbReference type="RefSeq" id="WP_211423591.1">
    <property type="nucleotide sequence ID" value="NZ_CP072643.1"/>
</dbReference>